<dbReference type="GO" id="GO:0005737">
    <property type="term" value="C:cytoplasm"/>
    <property type="evidence" value="ECO:0007669"/>
    <property type="project" value="TreeGrafter"/>
</dbReference>
<dbReference type="PROSITE" id="PS51352">
    <property type="entry name" value="THIOREDOXIN_2"/>
    <property type="match status" value="1"/>
</dbReference>
<dbReference type="Proteomes" id="UP000075320">
    <property type="component" value="Unassembled WGS sequence"/>
</dbReference>
<evidence type="ECO:0000256" key="2">
    <source>
        <dbReference type="ARBA" id="ARBA00022448"/>
    </source>
</evidence>
<feature type="active site" description="Nucleophile" evidence="8">
    <location>
        <position position="36"/>
    </location>
</feature>
<evidence type="ECO:0000313" key="11">
    <source>
        <dbReference type="EMBL" id="KYG63085.1"/>
    </source>
</evidence>
<evidence type="ECO:0000259" key="10">
    <source>
        <dbReference type="PROSITE" id="PS51352"/>
    </source>
</evidence>
<keyword evidence="3" id="KW-0249">Electron transport</keyword>
<evidence type="ECO:0000313" key="12">
    <source>
        <dbReference type="Proteomes" id="UP000075320"/>
    </source>
</evidence>
<feature type="site" description="Contributes to redox potential value" evidence="8">
    <location>
        <position position="35"/>
    </location>
</feature>
<evidence type="ECO:0000256" key="8">
    <source>
        <dbReference type="PIRSR" id="PIRSR000077-1"/>
    </source>
</evidence>
<dbReference type="InterPro" id="IPR005746">
    <property type="entry name" value="Thioredoxin"/>
</dbReference>
<dbReference type="InterPro" id="IPR036249">
    <property type="entry name" value="Thioredoxin-like_sf"/>
</dbReference>
<dbReference type="PANTHER" id="PTHR45663">
    <property type="entry name" value="GEO12009P1"/>
    <property type="match status" value="1"/>
</dbReference>
<evidence type="ECO:0000256" key="6">
    <source>
        <dbReference type="NCBIfam" id="TIGR01068"/>
    </source>
</evidence>
<gene>
    <name evidence="11" type="ORF">AZI86_15305</name>
</gene>
<feature type="site" description="Contributes to redox potential value" evidence="8">
    <location>
        <position position="34"/>
    </location>
</feature>
<dbReference type="FunFam" id="3.40.30.10:FF:000001">
    <property type="entry name" value="Thioredoxin"/>
    <property type="match status" value="1"/>
</dbReference>
<dbReference type="PANTHER" id="PTHR45663:SF11">
    <property type="entry name" value="GEO12009P1"/>
    <property type="match status" value="1"/>
</dbReference>
<evidence type="ECO:0000256" key="7">
    <source>
        <dbReference type="PIRNR" id="PIRNR000077"/>
    </source>
</evidence>
<dbReference type="Pfam" id="PF00085">
    <property type="entry name" value="Thioredoxin"/>
    <property type="match status" value="1"/>
</dbReference>
<dbReference type="GO" id="GO:0015035">
    <property type="term" value="F:protein-disulfide reductase activity"/>
    <property type="evidence" value="ECO:0007669"/>
    <property type="project" value="UniProtKB-UniRule"/>
</dbReference>
<feature type="disulfide bond" description="Redox-active" evidence="9">
    <location>
        <begin position="33"/>
        <end position="36"/>
    </location>
</feature>
<comment type="caution">
    <text evidence="11">The sequence shown here is derived from an EMBL/GenBank/DDBJ whole genome shotgun (WGS) entry which is preliminary data.</text>
</comment>
<dbReference type="PIRSF" id="PIRSF000077">
    <property type="entry name" value="Thioredoxin"/>
    <property type="match status" value="1"/>
</dbReference>
<feature type="site" description="Deprotonates C-terminal active site Cys" evidence="8">
    <location>
        <position position="27"/>
    </location>
</feature>
<name>A0A150WI31_BDEBC</name>
<keyword evidence="12" id="KW-1185">Reference proteome</keyword>
<reference evidence="11 12" key="1">
    <citation type="submission" date="2016-03" db="EMBL/GenBank/DDBJ databases">
        <authorList>
            <person name="Ploux O."/>
        </authorList>
    </citation>
    <scope>NUCLEOTIDE SEQUENCE [LARGE SCALE GENOMIC DNA]</scope>
    <source>
        <strain evidence="11 12">R0</strain>
    </source>
</reference>
<dbReference type="InterPro" id="IPR013766">
    <property type="entry name" value="Thioredoxin_domain"/>
</dbReference>
<feature type="active site" description="Nucleophile" evidence="8">
    <location>
        <position position="33"/>
    </location>
</feature>
<evidence type="ECO:0000256" key="5">
    <source>
        <dbReference type="ARBA" id="ARBA00023284"/>
    </source>
</evidence>
<accession>A0A150WI31</accession>
<dbReference type="AlphaFoldDB" id="A0A150WI31"/>
<evidence type="ECO:0000256" key="4">
    <source>
        <dbReference type="ARBA" id="ARBA00023157"/>
    </source>
</evidence>
<evidence type="ECO:0000256" key="3">
    <source>
        <dbReference type="ARBA" id="ARBA00022982"/>
    </source>
</evidence>
<comment type="similarity">
    <text evidence="1 7">Belongs to the thioredoxin family.</text>
</comment>
<dbReference type="PRINTS" id="PR00421">
    <property type="entry name" value="THIOREDOXIN"/>
</dbReference>
<dbReference type="RefSeq" id="WP_061836160.1">
    <property type="nucleotide sequence ID" value="NZ_LUKE01000004.1"/>
</dbReference>
<dbReference type="CDD" id="cd02947">
    <property type="entry name" value="TRX_family"/>
    <property type="match status" value="1"/>
</dbReference>
<protein>
    <recommendedName>
        <fullName evidence="6 7">Thioredoxin</fullName>
    </recommendedName>
</protein>
<dbReference type="InterPro" id="IPR017937">
    <property type="entry name" value="Thioredoxin_CS"/>
</dbReference>
<dbReference type="Gene3D" id="3.40.30.10">
    <property type="entry name" value="Glutaredoxin"/>
    <property type="match status" value="1"/>
</dbReference>
<evidence type="ECO:0000256" key="9">
    <source>
        <dbReference type="PIRSR" id="PIRSR000077-4"/>
    </source>
</evidence>
<dbReference type="SUPFAM" id="SSF52833">
    <property type="entry name" value="Thioredoxin-like"/>
    <property type="match status" value="1"/>
</dbReference>
<keyword evidence="2" id="KW-0813">Transport</keyword>
<feature type="domain" description="Thioredoxin" evidence="10">
    <location>
        <begin position="1"/>
        <end position="108"/>
    </location>
</feature>
<dbReference type="NCBIfam" id="TIGR01068">
    <property type="entry name" value="thioredoxin"/>
    <property type="match status" value="1"/>
</dbReference>
<dbReference type="OrthoDB" id="5294541at2"/>
<keyword evidence="4 9" id="KW-1015">Disulfide bond</keyword>
<dbReference type="PROSITE" id="PS00194">
    <property type="entry name" value="THIOREDOXIN_1"/>
    <property type="match status" value="1"/>
</dbReference>
<sequence>MGVNTTAVTDSSFETEVLNSSTPVLVDFWAEWCGPCRALAPKLEEVAQELGGKVRIVKVNVDENPGTPGKYGIRGIPAMLLFKGGSEIGQLVGNHPKDAILDFLNKNV</sequence>
<organism evidence="11 12">
    <name type="scientific">Bdellovibrio bacteriovorus</name>
    <dbReference type="NCBI Taxonomy" id="959"/>
    <lineage>
        <taxon>Bacteria</taxon>
        <taxon>Pseudomonadati</taxon>
        <taxon>Bdellovibrionota</taxon>
        <taxon>Bdellovibrionia</taxon>
        <taxon>Bdellovibrionales</taxon>
        <taxon>Pseudobdellovibrionaceae</taxon>
        <taxon>Bdellovibrio</taxon>
    </lineage>
</organism>
<dbReference type="EMBL" id="LUKE01000004">
    <property type="protein sequence ID" value="KYG63085.1"/>
    <property type="molecule type" value="Genomic_DNA"/>
</dbReference>
<proteinExistence type="inferred from homology"/>
<evidence type="ECO:0000256" key="1">
    <source>
        <dbReference type="ARBA" id="ARBA00008987"/>
    </source>
</evidence>
<keyword evidence="5 9" id="KW-0676">Redox-active center</keyword>